<sequence>MATKTRNWRAEYTKAAATEEDEAVTTDSGKQQVQTNSVLAFLDLLLAEEGGECVLNQRNKRKSGGQDTKTTAVQDKTQVKNATKRLASVAEELVVALPELNASVSEKRTPRTVKVRVLQLQLLCRLLRYGGLKQSKKQERKKVKKEIRSLLDRVALLLDAANPPSLADEDADERSPFQELLQRQLVPRLQKLMPELMRYLLRVYELVEDEEVGDDQNAKDVPTTLLPPVLSSSGEADTVSNRIVRIYPHWKR</sequence>
<evidence type="ECO:0000313" key="1">
    <source>
        <dbReference type="EMBL" id="RLN64516.1"/>
    </source>
</evidence>
<protein>
    <submittedName>
        <fullName evidence="2">Uncharacterized protein</fullName>
    </submittedName>
</protein>
<evidence type="ECO:0000313" key="2">
    <source>
        <dbReference type="EMBL" id="RLN65082.1"/>
    </source>
</evidence>
<dbReference type="Proteomes" id="UP000277300">
    <property type="component" value="Unassembled WGS sequence"/>
</dbReference>
<comment type="caution">
    <text evidence="2">The sequence shown here is derived from an EMBL/GenBank/DDBJ whole genome shotgun (WGS) entry which is preliminary data.</text>
</comment>
<proteinExistence type="predicted"/>
<dbReference type="AlphaFoldDB" id="A0A3F2RVI7"/>
<evidence type="ECO:0000313" key="3">
    <source>
        <dbReference type="Proteomes" id="UP000277300"/>
    </source>
</evidence>
<reference evidence="3 4" key="1">
    <citation type="submission" date="2018-07" db="EMBL/GenBank/DDBJ databases">
        <title>Genome sequencing of oomycete isolates from Chile give support for New Zealand origin for Phytophthora kernoviae and make available the first Nothophytophthora sp. genome.</title>
        <authorList>
            <person name="Studholme D.J."/>
            <person name="Sanfuentes E."/>
            <person name="Panda P."/>
            <person name="Hill R."/>
            <person name="Sambles C."/>
            <person name="Grant M."/>
            <person name="Williams N.M."/>
            <person name="Mcdougal R.L."/>
        </authorList>
    </citation>
    <scope>NUCLEOTIDE SEQUENCE [LARGE SCALE GENOMIC DNA]</scope>
    <source>
        <strain evidence="2">Chile6</strain>
        <strain evidence="1">Chile7</strain>
    </source>
</reference>
<organism evidence="2 3">
    <name type="scientific">Phytophthora kernoviae</name>
    <dbReference type="NCBI Taxonomy" id="325452"/>
    <lineage>
        <taxon>Eukaryota</taxon>
        <taxon>Sar</taxon>
        <taxon>Stramenopiles</taxon>
        <taxon>Oomycota</taxon>
        <taxon>Peronosporomycetes</taxon>
        <taxon>Peronosporales</taxon>
        <taxon>Peronosporaceae</taxon>
        <taxon>Phytophthora</taxon>
    </lineage>
</organism>
<accession>A0A3F2RVI7</accession>
<name>A0A3F2RVI7_9STRA</name>
<dbReference type="EMBL" id="MBDO02000060">
    <property type="protein sequence ID" value="RLN65082.1"/>
    <property type="molecule type" value="Genomic_DNA"/>
</dbReference>
<evidence type="ECO:0000313" key="4">
    <source>
        <dbReference type="Proteomes" id="UP000284657"/>
    </source>
</evidence>
<gene>
    <name evidence="1" type="ORF">BBJ29_001095</name>
    <name evidence="2" type="ORF">BBP00_00003064</name>
</gene>
<dbReference type="Proteomes" id="UP000284657">
    <property type="component" value="Unassembled WGS sequence"/>
</dbReference>
<dbReference type="EMBL" id="MBAD02000661">
    <property type="protein sequence ID" value="RLN64516.1"/>
    <property type="molecule type" value="Genomic_DNA"/>
</dbReference>
<dbReference type="OrthoDB" id="128235at2759"/>